<proteinExistence type="predicted"/>
<gene>
    <name evidence="1" type="ORF">Slati_4446200</name>
</gene>
<accession>A0AAW2SRP4</accession>
<organism evidence="1">
    <name type="scientific">Sesamum latifolium</name>
    <dbReference type="NCBI Taxonomy" id="2727402"/>
    <lineage>
        <taxon>Eukaryota</taxon>
        <taxon>Viridiplantae</taxon>
        <taxon>Streptophyta</taxon>
        <taxon>Embryophyta</taxon>
        <taxon>Tracheophyta</taxon>
        <taxon>Spermatophyta</taxon>
        <taxon>Magnoliopsida</taxon>
        <taxon>eudicotyledons</taxon>
        <taxon>Gunneridae</taxon>
        <taxon>Pentapetalae</taxon>
        <taxon>asterids</taxon>
        <taxon>lamiids</taxon>
        <taxon>Lamiales</taxon>
        <taxon>Pedaliaceae</taxon>
        <taxon>Sesamum</taxon>
    </lineage>
</organism>
<reference evidence="1" key="2">
    <citation type="journal article" date="2024" name="Plant">
        <title>Genomic evolution and insights into agronomic trait innovations of Sesamum species.</title>
        <authorList>
            <person name="Miao H."/>
            <person name="Wang L."/>
            <person name="Qu L."/>
            <person name="Liu H."/>
            <person name="Sun Y."/>
            <person name="Le M."/>
            <person name="Wang Q."/>
            <person name="Wei S."/>
            <person name="Zheng Y."/>
            <person name="Lin W."/>
            <person name="Duan Y."/>
            <person name="Cao H."/>
            <person name="Xiong S."/>
            <person name="Wang X."/>
            <person name="Wei L."/>
            <person name="Li C."/>
            <person name="Ma Q."/>
            <person name="Ju M."/>
            <person name="Zhao R."/>
            <person name="Li G."/>
            <person name="Mu C."/>
            <person name="Tian Q."/>
            <person name="Mei H."/>
            <person name="Zhang T."/>
            <person name="Gao T."/>
            <person name="Zhang H."/>
        </authorList>
    </citation>
    <scope>NUCLEOTIDE SEQUENCE</scope>
    <source>
        <strain evidence="1">KEN1</strain>
    </source>
</reference>
<dbReference type="AlphaFoldDB" id="A0AAW2SRP4"/>
<evidence type="ECO:0000313" key="1">
    <source>
        <dbReference type="EMBL" id="KAL0394800.1"/>
    </source>
</evidence>
<sequence length="136" mass="15182">MARPLQTPSERSTGCEVSIEGAPKDERQGVPFTETIMADELPMNCQSMMALRIPWSTCHNLRMRLYYIDTLMGSNVVSSLPRLRGLPSSGSINYLKEPLETFMSSYPSSFINLLVAENCVRRSSASLLFGRKITSL</sequence>
<dbReference type="EMBL" id="JACGWN010000016">
    <property type="protein sequence ID" value="KAL0394800.1"/>
    <property type="molecule type" value="Genomic_DNA"/>
</dbReference>
<name>A0AAW2SRP4_9LAMI</name>
<protein>
    <submittedName>
        <fullName evidence="1">Uncharacterized protein</fullName>
    </submittedName>
</protein>
<reference evidence="1" key="1">
    <citation type="submission" date="2020-06" db="EMBL/GenBank/DDBJ databases">
        <authorList>
            <person name="Li T."/>
            <person name="Hu X."/>
            <person name="Zhang T."/>
            <person name="Song X."/>
            <person name="Zhang H."/>
            <person name="Dai N."/>
            <person name="Sheng W."/>
            <person name="Hou X."/>
            <person name="Wei L."/>
        </authorList>
    </citation>
    <scope>NUCLEOTIDE SEQUENCE</scope>
    <source>
        <strain evidence="1">KEN1</strain>
        <tissue evidence="1">Leaf</tissue>
    </source>
</reference>
<comment type="caution">
    <text evidence="1">The sequence shown here is derived from an EMBL/GenBank/DDBJ whole genome shotgun (WGS) entry which is preliminary data.</text>
</comment>